<sequence length="196" mass="21079">MTIPAVRSPRADSQRNRALIIDATLRCLAVDPRASMTQIAHAAGVGRVTLYGHFASRRELIDAAAHQTMTRVEAELSPLALDGDPLEALLLLASASWRLLDGVEGLVAAAEQELGSDRIREHHDQTLHRVRDLIERGQADNACRADQSASWLTACYFAILHGAAAEVRAGRLSDMEAATAIPKTLRALVSAAGTQE</sequence>
<evidence type="ECO:0000259" key="3">
    <source>
        <dbReference type="PROSITE" id="PS50977"/>
    </source>
</evidence>
<dbReference type="AlphaFoldDB" id="A0A3A5MHR5"/>
<gene>
    <name evidence="4" type="ORF">D6T64_18740</name>
</gene>
<proteinExistence type="predicted"/>
<dbReference type="InterPro" id="IPR036271">
    <property type="entry name" value="Tet_transcr_reg_TetR-rel_C_sf"/>
</dbReference>
<dbReference type="GO" id="GO:0003700">
    <property type="term" value="F:DNA-binding transcription factor activity"/>
    <property type="evidence" value="ECO:0007669"/>
    <property type="project" value="TreeGrafter"/>
</dbReference>
<protein>
    <submittedName>
        <fullName evidence="4">TetR/AcrR family transcriptional regulator</fullName>
    </submittedName>
</protein>
<dbReference type="EMBL" id="QZVS01000095">
    <property type="protein sequence ID" value="RJT85652.1"/>
    <property type="molecule type" value="Genomic_DNA"/>
</dbReference>
<evidence type="ECO:0000256" key="1">
    <source>
        <dbReference type="ARBA" id="ARBA00023125"/>
    </source>
</evidence>
<comment type="caution">
    <text evidence="4">The sequence shown here is derived from an EMBL/GenBank/DDBJ whole genome shotgun (WGS) entry which is preliminary data.</text>
</comment>
<evidence type="ECO:0000313" key="5">
    <source>
        <dbReference type="Proteomes" id="UP000272015"/>
    </source>
</evidence>
<dbReference type="Proteomes" id="UP000272015">
    <property type="component" value="Unassembled WGS sequence"/>
</dbReference>
<dbReference type="InterPro" id="IPR009057">
    <property type="entry name" value="Homeodomain-like_sf"/>
</dbReference>
<dbReference type="InterPro" id="IPR001647">
    <property type="entry name" value="HTH_TetR"/>
</dbReference>
<organism evidence="4 5">
    <name type="scientific">Cryobacterium melibiosiphilum</name>
    <dbReference type="NCBI Taxonomy" id="995039"/>
    <lineage>
        <taxon>Bacteria</taxon>
        <taxon>Bacillati</taxon>
        <taxon>Actinomycetota</taxon>
        <taxon>Actinomycetes</taxon>
        <taxon>Micrococcales</taxon>
        <taxon>Microbacteriaceae</taxon>
        <taxon>Cryobacterium</taxon>
    </lineage>
</organism>
<feature type="DNA-binding region" description="H-T-H motif" evidence="2">
    <location>
        <begin position="35"/>
        <end position="54"/>
    </location>
</feature>
<dbReference type="OrthoDB" id="3869819at2"/>
<keyword evidence="5" id="KW-1185">Reference proteome</keyword>
<dbReference type="PANTHER" id="PTHR30055">
    <property type="entry name" value="HTH-TYPE TRANSCRIPTIONAL REGULATOR RUTR"/>
    <property type="match status" value="1"/>
</dbReference>
<keyword evidence="1 2" id="KW-0238">DNA-binding</keyword>
<dbReference type="InterPro" id="IPR050109">
    <property type="entry name" value="HTH-type_TetR-like_transc_reg"/>
</dbReference>
<dbReference type="SUPFAM" id="SSF48498">
    <property type="entry name" value="Tetracyclin repressor-like, C-terminal domain"/>
    <property type="match status" value="1"/>
</dbReference>
<evidence type="ECO:0000313" key="4">
    <source>
        <dbReference type="EMBL" id="RJT85652.1"/>
    </source>
</evidence>
<feature type="domain" description="HTH tetR-type" evidence="3">
    <location>
        <begin position="14"/>
        <end position="72"/>
    </location>
</feature>
<dbReference type="PANTHER" id="PTHR30055:SF200">
    <property type="entry name" value="HTH-TYPE TRANSCRIPTIONAL REPRESSOR BDCR"/>
    <property type="match status" value="1"/>
</dbReference>
<name>A0A3A5MHR5_9MICO</name>
<dbReference type="Gene3D" id="1.10.357.10">
    <property type="entry name" value="Tetracycline Repressor, domain 2"/>
    <property type="match status" value="1"/>
</dbReference>
<reference evidence="4 5" key="1">
    <citation type="submission" date="2018-09" db="EMBL/GenBank/DDBJ databases">
        <title>Novel species of Cryobacterium.</title>
        <authorList>
            <person name="Liu Q."/>
            <person name="Xin Y.-H."/>
        </authorList>
    </citation>
    <scope>NUCLEOTIDE SEQUENCE [LARGE SCALE GENOMIC DNA]</scope>
    <source>
        <strain evidence="4 5">Hh39</strain>
    </source>
</reference>
<dbReference type="PROSITE" id="PS50977">
    <property type="entry name" value="HTH_TETR_2"/>
    <property type="match status" value="1"/>
</dbReference>
<accession>A0A3A5MHR5</accession>
<dbReference type="Pfam" id="PF00440">
    <property type="entry name" value="TetR_N"/>
    <property type="match status" value="1"/>
</dbReference>
<evidence type="ECO:0000256" key="2">
    <source>
        <dbReference type="PROSITE-ProRule" id="PRU00335"/>
    </source>
</evidence>
<dbReference type="RefSeq" id="WP_119976194.1">
    <property type="nucleotide sequence ID" value="NZ_JBHSQA010000009.1"/>
</dbReference>
<dbReference type="GO" id="GO:0000976">
    <property type="term" value="F:transcription cis-regulatory region binding"/>
    <property type="evidence" value="ECO:0007669"/>
    <property type="project" value="TreeGrafter"/>
</dbReference>
<dbReference type="SUPFAM" id="SSF46689">
    <property type="entry name" value="Homeodomain-like"/>
    <property type="match status" value="1"/>
</dbReference>